<protein>
    <recommendedName>
        <fullName evidence="4">Secreted protein</fullName>
    </recommendedName>
</protein>
<reference evidence="2" key="1">
    <citation type="submission" date="2020-06" db="EMBL/GenBank/DDBJ databases">
        <title>WGS assembly of Ceratodon purpureus strain R40.</title>
        <authorList>
            <person name="Carey S.B."/>
            <person name="Jenkins J."/>
            <person name="Shu S."/>
            <person name="Lovell J.T."/>
            <person name="Sreedasyam A."/>
            <person name="Maumus F."/>
            <person name="Tiley G.P."/>
            <person name="Fernandez-Pozo N."/>
            <person name="Barry K."/>
            <person name="Chen C."/>
            <person name="Wang M."/>
            <person name="Lipzen A."/>
            <person name="Daum C."/>
            <person name="Saski C.A."/>
            <person name="Payton A.C."/>
            <person name="Mcbreen J.C."/>
            <person name="Conrad R.E."/>
            <person name="Kollar L.M."/>
            <person name="Olsson S."/>
            <person name="Huttunen S."/>
            <person name="Landis J.B."/>
            <person name="Wickett N.J."/>
            <person name="Johnson M.G."/>
            <person name="Rensing S.A."/>
            <person name="Grimwood J."/>
            <person name="Schmutz J."/>
            <person name="Mcdaniel S.F."/>
        </authorList>
    </citation>
    <scope>NUCLEOTIDE SEQUENCE</scope>
    <source>
        <strain evidence="2">R40</strain>
    </source>
</reference>
<accession>A0A8T0I8S6</accession>
<comment type="caution">
    <text evidence="2">The sequence shown here is derived from an EMBL/GenBank/DDBJ whole genome shotgun (WGS) entry which is preliminary data.</text>
</comment>
<sequence length="94" mass="10142">MSVHCLSLTFSISFFAACISFQIFASRSDSGAGTTTSRCMKGSHDGNKPDMSFETLQFTNSGLMLPDFLPLFCSLVLPDFLGLICSCSGGWHNT</sequence>
<evidence type="ECO:0000256" key="1">
    <source>
        <dbReference type="SAM" id="SignalP"/>
    </source>
</evidence>
<evidence type="ECO:0008006" key="4">
    <source>
        <dbReference type="Google" id="ProtNLM"/>
    </source>
</evidence>
<name>A0A8T0I8S6_CERPU</name>
<proteinExistence type="predicted"/>
<keyword evidence="3" id="KW-1185">Reference proteome</keyword>
<feature type="signal peptide" evidence="1">
    <location>
        <begin position="1"/>
        <end position="20"/>
    </location>
</feature>
<evidence type="ECO:0000313" key="2">
    <source>
        <dbReference type="EMBL" id="KAG0579385.1"/>
    </source>
</evidence>
<dbReference type="Proteomes" id="UP000822688">
    <property type="component" value="Chromosome 4"/>
</dbReference>
<dbReference type="EMBL" id="CM026424">
    <property type="protein sequence ID" value="KAG0579385.1"/>
    <property type="molecule type" value="Genomic_DNA"/>
</dbReference>
<dbReference type="AlphaFoldDB" id="A0A8T0I8S6"/>
<gene>
    <name evidence="2" type="ORF">KC19_4G094700</name>
</gene>
<feature type="chain" id="PRO_5035749155" description="Secreted protein" evidence="1">
    <location>
        <begin position="21"/>
        <end position="94"/>
    </location>
</feature>
<organism evidence="2 3">
    <name type="scientific">Ceratodon purpureus</name>
    <name type="common">Fire moss</name>
    <name type="synonym">Dicranum purpureum</name>
    <dbReference type="NCBI Taxonomy" id="3225"/>
    <lineage>
        <taxon>Eukaryota</taxon>
        <taxon>Viridiplantae</taxon>
        <taxon>Streptophyta</taxon>
        <taxon>Embryophyta</taxon>
        <taxon>Bryophyta</taxon>
        <taxon>Bryophytina</taxon>
        <taxon>Bryopsida</taxon>
        <taxon>Dicranidae</taxon>
        <taxon>Pseudoditrichales</taxon>
        <taxon>Ditrichaceae</taxon>
        <taxon>Ceratodon</taxon>
    </lineage>
</organism>
<evidence type="ECO:0000313" key="3">
    <source>
        <dbReference type="Proteomes" id="UP000822688"/>
    </source>
</evidence>
<keyword evidence="1" id="KW-0732">Signal</keyword>